<dbReference type="CDD" id="cd00865">
    <property type="entry name" value="PEBP_bact_arch"/>
    <property type="match status" value="1"/>
</dbReference>
<dbReference type="Pfam" id="PF01161">
    <property type="entry name" value="PBP"/>
    <property type="match status" value="1"/>
</dbReference>
<dbReference type="InterPro" id="IPR005247">
    <property type="entry name" value="YbhB_YbcL/LppC-like"/>
</dbReference>
<dbReference type="InterPro" id="IPR008914">
    <property type="entry name" value="PEBP"/>
</dbReference>
<gene>
    <name evidence="1" type="ORF">DF3PB_1700003</name>
</gene>
<dbReference type="Gene3D" id="3.90.280.10">
    <property type="entry name" value="PEBP-like"/>
    <property type="match status" value="1"/>
</dbReference>
<organism evidence="1">
    <name type="scientific">metagenome</name>
    <dbReference type="NCBI Taxonomy" id="256318"/>
    <lineage>
        <taxon>unclassified sequences</taxon>
        <taxon>metagenomes</taxon>
    </lineage>
</organism>
<dbReference type="NCBIfam" id="TIGR00481">
    <property type="entry name" value="YbhB/YbcL family Raf kinase inhibitor-like protein"/>
    <property type="match status" value="1"/>
</dbReference>
<sequence>MTLTLTSPAFQHGERIPVFYTCEGKDLSPPLKWSGAPAGTRSFALICSDPDAPVGTWYHWAIFDLPAETTHLDAGYPRNARTGMVRQAISDFNRAGYGGPCPPKGHGAHHYHFRLFALGVASLKLADIPHCRDVERVCAQQVLAEATLTGLYER</sequence>
<dbReference type="EMBL" id="UIDG01000080">
    <property type="protein sequence ID" value="SUS05091.1"/>
    <property type="molecule type" value="Genomic_DNA"/>
</dbReference>
<dbReference type="AlphaFoldDB" id="A0A380TA39"/>
<reference evidence="1" key="1">
    <citation type="submission" date="2018-07" db="EMBL/GenBank/DDBJ databases">
        <authorList>
            <person name="Quirk P.G."/>
            <person name="Krulwich T.A."/>
        </authorList>
    </citation>
    <scope>NUCLEOTIDE SEQUENCE</scope>
</reference>
<evidence type="ECO:0008006" key="2">
    <source>
        <dbReference type="Google" id="ProtNLM"/>
    </source>
</evidence>
<dbReference type="InterPro" id="IPR036610">
    <property type="entry name" value="PEBP-like_sf"/>
</dbReference>
<dbReference type="PANTHER" id="PTHR30289">
    <property type="entry name" value="UNCHARACTERIZED PROTEIN YBCL-RELATED"/>
    <property type="match status" value="1"/>
</dbReference>
<proteinExistence type="predicted"/>
<accession>A0A380TA39</accession>
<evidence type="ECO:0000313" key="1">
    <source>
        <dbReference type="EMBL" id="SUS05091.1"/>
    </source>
</evidence>
<dbReference type="PANTHER" id="PTHR30289:SF1">
    <property type="entry name" value="PEBP (PHOSPHATIDYLETHANOLAMINE-BINDING PROTEIN) FAMILY PROTEIN"/>
    <property type="match status" value="1"/>
</dbReference>
<protein>
    <recommendedName>
        <fullName evidence="2">YbhB/YbcL family Raf kinase inhibitor-like protein</fullName>
    </recommendedName>
</protein>
<dbReference type="SUPFAM" id="SSF49777">
    <property type="entry name" value="PEBP-like"/>
    <property type="match status" value="1"/>
</dbReference>
<name>A0A380TA39_9ZZZZ</name>